<dbReference type="PANTHER" id="PTHR24322:SF736">
    <property type="entry name" value="RETINOL DEHYDROGENASE 10"/>
    <property type="match status" value="1"/>
</dbReference>
<dbReference type="GO" id="GO:0016616">
    <property type="term" value="F:oxidoreductase activity, acting on the CH-OH group of donors, NAD or NADP as acceptor"/>
    <property type="evidence" value="ECO:0007669"/>
    <property type="project" value="TreeGrafter"/>
</dbReference>
<evidence type="ECO:0000313" key="4">
    <source>
        <dbReference type="Proteomes" id="UP000838878"/>
    </source>
</evidence>
<dbReference type="EMBL" id="OV170226">
    <property type="protein sequence ID" value="CAH0727620.1"/>
    <property type="molecule type" value="Genomic_DNA"/>
</dbReference>
<dbReference type="Proteomes" id="UP000838878">
    <property type="component" value="Chromosome 6"/>
</dbReference>
<dbReference type="OrthoDB" id="6251714at2759"/>
<dbReference type="GO" id="GO:0005811">
    <property type="term" value="C:lipid droplet"/>
    <property type="evidence" value="ECO:0007669"/>
    <property type="project" value="TreeGrafter"/>
</dbReference>
<dbReference type="InterPro" id="IPR020904">
    <property type="entry name" value="Sc_DH/Rdtase_CS"/>
</dbReference>
<keyword evidence="4" id="KW-1185">Reference proteome</keyword>
<sequence>MAIVKVLLPRTIKNLHGETVLVTGAGSGIGRELAVQFAELGATVVCWDIDTKRNNAVVDEIRGKDGDCLGFIVDVTVLEQVLSAAARTRRLADVSIVVSNAGTLTYAPFVHLRSDAITKMIETNLLAHFWVIQAFLPYMIERRRGHIVAINSSAGLSACTQMVPYCAAKFGLRGLMDSMSEELRQQTWTKNISTTSVYLGTVATGLYPTPSHRFISWYSEITAKDAAKIIIEGIIYTKHFRSTKSNTMNVIK</sequence>
<protein>
    <submittedName>
        <fullName evidence="3">Uncharacterized protein</fullName>
    </submittedName>
</protein>
<organism evidence="3 4">
    <name type="scientific">Brenthis ino</name>
    <name type="common">lesser marbled fritillary</name>
    <dbReference type="NCBI Taxonomy" id="405034"/>
    <lineage>
        <taxon>Eukaryota</taxon>
        <taxon>Metazoa</taxon>
        <taxon>Ecdysozoa</taxon>
        <taxon>Arthropoda</taxon>
        <taxon>Hexapoda</taxon>
        <taxon>Insecta</taxon>
        <taxon>Pterygota</taxon>
        <taxon>Neoptera</taxon>
        <taxon>Endopterygota</taxon>
        <taxon>Lepidoptera</taxon>
        <taxon>Glossata</taxon>
        <taxon>Ditrysia</taxon>
        <taxon>Papilionoidea</taxon>
        <taxon>Nymphalidae</taxon>
        <taxon>Heliconiinae</taxon>
        <taxon>Argynnini</taxon>
        <taxon>Brenthis</taxon>
    </lineage>
</organism>
<dbReference type="InterPro" id="IPR036291">
    <property type="entry name" value="NAD(P)-bd_dom_sf"/>
</dbReference>
<dbReference type="AlphaFoldDB" id="A0A8J9YI71"/>
<dbReference type="SUPFAM" id="SSF51735">
    <property type="entry name" value="NAD(P)-binding Rossmann-fold domains"/>
    <property type="match status" value="1"/>
</dbReference>
<evidence type="ECO:0000313" key="3">
    <source>
        <dbReference type="EMBL" id="CAH0727620.1"/>
    </source>
</evidence>
<comment type="similarity">
    <text evidence="1">Belongs to the short-chain dehydrogenases/reductases (SDR) family.</text>
</comment>
<evidence type="ECO:0000256" key="1">
    <source>
        <dbReference type="ARBA" id="ARBA00006484"/>
    </source>
</evidence>
<accession>A0A8J9YI71</accession>
<dbReference type="PROSITE" id="PS00061">
    <property type="entry name" value="ADH_SHORT"/>
    <property type="match status" value="1"/>
</dbReference>
<reference evidence="3" key="1">
    <citation type="submission" date="2021-12" db="EMBL/GenBank/DDBJ databases">
        <authorList>
            <person name="Martin H S."/>
        </authorList>
    </citation>
    <scope>NUCLEOTIDE SEQUENCE</scope>
</reference>
<feature type="non-terminal residue" evidence="3">
    <location>
        <position position="252"/>
    </location>
</feature>
<dbReference type="Pfam" id="PF00106">
    <property type="entry name" value="adh_short"/>
    <property type="match status" value="1"/>
</dbReference>
<gene>
    <name evidence="3" type="ORF">BINO364_LOCUS12936</name>
</gene>
<dbReference type="PRINTS" id="PR00081">
    <property type="entry name" value="GDHRDH"/>
</dbReference>
<name>A0A8J9YI71_9NEOP</name>
<dbReference type="Gene3D" id="3.40.50.720">
    <property type="entry name" value="NAD(P)-binding Rossmann-like Domain"/>
    <property type="match status" value="1"/>
</dbReference>
<keyword evidence="2" id="KW-0560">Oxidoreductase</keyword>
<dbReference type="InterPro" id="IPR002347">
    <property type="entry name" value="SDR_fam"/>
</dbReference>
<dbReference type="PANTHER" id="PTHR24322">
    <property type="entry name" value="PKSB"/>
    <property type="match status" value="1"/>
</dbReference>
<proteinExistence type="inferred from homology"/>
<evidence type="ECO:0000256" key="2">
    <source>
        <dbReference type="ARBA" id="ARBA00023002"/>
    </source>
</evidence>